<protein>
    <submittedName>
        <fullName evidence="1">Uncharacterized protein</fullName>
    </submittedName>
</protein>
<accession>A0ABQ6ATP4</accession>
<gene>
    <name evidence="1" type="ORF">GCM10007857_23080</name>
</gene>
<proteinExistence type="predicted"/>
<dbReference type="Proteomes" id="UP001156905">
    <property type="component" value="Unassembled WGS sequence"/>
</dbReference>
<evidence type="ECO:0000313" key="1">
    <source>
        <dbReference type="EMBL" id="GLR85597.1"/>
    </source>
</evidence>
<comment type="caution">
    <text evidence="1">The sequence shown here is derived from an EMBL/GenBank/DDBJ whole genome shotgun (WGS) entry which is preliminary data.</text>
</comment>
<organism evidence="1 2">
    <name type="scientific">Bradyrhizobium iriomotense</name>
    <dbReference type="NCBI Taxonomy" id="441950"/>
    <lineage>
        <taxon>Bacteria</taxon>
        <taxon>Pseudomonadati</taxon>
        <taxon>Pseudomonadota</taxon>
        <taxon>Alphaproteobacteria</taxon>
        <taxon>Hyphomicrobiales</taxon>
        <taxon>Nitrobacteraceae</taxon>
        <taxon>Bradyrhizobium</taxon>
    </lineage>
</organism>
<evidence type="ECO:0000313" key="2">
    <source>
        <dbReference type="Proteomes" id="UP001156905"/>
    </source>
</evidence>
<sequence length="119" mass="12444">MLGIGASVALQRGLALSLTSPKTIVLMVACGATSSWLGRDLDCFAALAMTAWKQLRAKTPLLCPGRGAALLQRYVAEPGPTHQRCLWLPGSRLCAATEERCSASGTQAKALTDTASSLL</sequence>
<dbReference type="EMBL" id="BSOW01000006">
    <property type="protein sequence ID" value="GLR85597.1"/>
    <property type="molecule type" value="Genomic_DNA"/>
</dbReference>
<reference evidence="2" key="1">
    <citation type="journal article" date="2019" name="Int. J. Syst. Evol. Microbiol.">
        <title>The Global Catalogue of Microorganisms (GCM) 10K type strain sequencing project: providing services to taxonomists for standard genome sequencing and annotation.</title>
        <authorList>
            <consortium name="The Broad Institute Genomics Platform"/>
            <consortium name="The Broad Institute Genome Sequencing Center for Infectious Disease"/>
            <person name="Wu L."/>
            <person name="Ma J."/>
        </authorList>
    </citation>
    <scope>NUCLEOTIDE SEQUENCE [LARGE SCALE GENOMIC DNA]</scope>
    <source>
        <strain evidence="2">NBRC 102520</strain>
    </source>
</reference>
<keyword evidence="2" id="KW-1185">Reference proteome</keyword>
<name>A0ABQ6ATP4_9BRAD</name>